<proteinExistence type="inferred from homology"/>
<dbReference type="Proteomes" id="UP000815677">
    <property type="component" value="Unassembled WGS sequence"/>
</dbReference>
<dbReference type="PROSITE" id="PS50893">
    <property type="entry name" value="ABC_TRANSPORTER_2"/>
    <property type="match status" value="1"/>
</dbReference>
<evidence type="ECO:0000259" key="11">
    <source>
        <dbReference type="PROSITE" id="PS50929"/>
    </source>
</evidence>
<feature type="compositionally biased region" description="Polar residues" evidence="8">
    <location>
        <begin position="1134"/>
        <end position="1152"/>
    </location>
</feature>
<keyword evidence="3" id="KW-0547">Nucleotide-binding</keyword>
<feature type="transmembrane region" description="Helical" evidence="9">
    <location>
        <begin position="183"/>
        <end position="201"/>
    </location>
</feature>
<dbReference type="InterPro" id="IPR039421">
    <property type="entry name" value="Type_1_exporter"/>
</dbReference>
<dbReference type="PROSITE" id="PS00211">
    <property type="entry name" value="ABC_TRANSPORTER_1"/>
    <property type="match status" value="1"/>
</dbReference>
<keyword evidence="6 9" id="KW-0472">Membrane</keyword>
<dbReference type="SUPFAM" id="SSF52540">
    <property type="entry name" value="P-loop containing nucleoside triphosphate hydrolases"/>
    <property type="match status" value="1"/>
</dbReference>
<dbReference type="InterPro" id="IPR003593">
    <property type="entry name" value="AAA+_ATPase"/>
</dbReference>
<evidence type="ECO:0000256" key="7">
    <source>
        <dbReference type="ARBA" id="ARBA00024363"/>
    </source>
</evidence>
<feature type="transmembrane region" description="Helical" evidence="9">
    <location>
        <begin position="246"/>
        <end position="267"/>
    </location>
</feature>
<evidence type="ECO:0000313" key="12">
    <source>
        <dbReference type="EMBL" id="GAT57680.1"/>
    </source>
</evidence>
<evidence type="ECO:0000256" key="8">
    <source>
        <dbReference type="SAM" id="MobiDB-lite"/>
    </source>
</evidence>
<feature type="compositionally biased region" description="Basic residues" evidence="8">
    <location>
        <begin position="1156"/>
        <end position="1166"/>
    </location>
</feature>
<dbReference type="EMBL" id="DF849506">
    <property type="protein sequence ID" value="GAT57680.1"/>
    <property type="molecule type" value="Genomic_DNA"/>
</dbReference>
<dbReference type="PANTHER" id="PTHR24221:SF654">
    <property type="entry name" value="ATP-BINDING CASSETTE SUB-FAMILY B MEMBER 6"/>
    <property type="match status" value="1"/>
</dbReference>
<feature type="region of interest" description="Disordered" evidence="8">
    <location>
        <begin position="284"/>
        <end position="305"/>
    </location>
</feature>
<feature type="transmembrane region" description="Helical" evidence="9">
    <location>
        <begin position="414"/>
        <end position="436"/>
    </location>
</feature>
<dbReference type="InterPro" id="IPR036640">
    <property type="entry name" value="ABC1_TM_sf"/>
</dbReference>
<feature type="domain" description="ABC transporter" evidence="10">
    <location>
        <begin position="696"/>
        <end position="932"/>
    </location>
</feature>
<evidence type="ECO:0000259" key="10">
    <source>
        <dbReference type="PROSITE" id="PS50893"/>
    </source>
</evidence>
<keyword evidence="2 9" id="KW-0812">Transmembrane</keyword>
<sequence>MSTKDAKPLPLSLTLRDLALLRVADTNLGALIPSSAQQPTTDATSGPDATVERSYEFVRETKAAMRLHNGGDIEAAGVRVDAQHVDQPGSLPSTMTELEVLRVLEPLPLVVVGLSLLSARPLAPPPTVPSDITSVVVATKQPRRALILTLLSLLGLSFLLDGLLFVVFAVIDKSWPHNTGIEYNAILGVVAFAGFAALGAWKDVRGVDVWSYRRLKLAVVVTTALAIALALLSAKSFSQFPRTHESITIIFPAFRVLASLVLVAALASPRTIYKAVSQDTVEEVPTDSSSLLPPPSTGLSASPNEATKYGTFRPARNGLAVSNTASRVPSPLPSEGADQAAQKPEISLDPSWGEIWRRIRRITPYLWPSKSRSLQLLMGLCIVIILLGRLVNASVPFTYGLIVKILEGSSERSVWPILFFYVFLRLLQGSGGLPALRDVLWTPVMQYSDRQMSQLAFDHLLQLSFNFHIHRNTGQVLRVLDRGAAINHTLEHLIFVIGPTFIDIAIALVVFSFKFGPLLAAVVFAVLFFYVSASVILTRWRTRIRRQMNESDIVTRGIASDTLLNYETVKYFSGEEQESQRYQEAIGRYQALESRVIFSLNLLNLVQNFIISTGLLVGSLIVAHRVTQGEADASDFVIFITYLAQLYGPLNQIGFMYRTINQTLIDTEKLLELLNEPTEVEDRENATTLVVDGGEIEFENVSFSYDNRTTALNGISFKVPKGSSVALVGESGAGKSTITRLLYRFYDLPEGSGRILIDGQDIREVTQKSLRAAIGVVPQDCVLFNRSMAYNIEYGKFGASEEEIEEAAKSAQIHERIVTFPDGYQTKVGERGVRLSGGERQRVAIARCLLKNPPILLLDEATSALDSSTEKDIQKALQNLMQGRSSLSIAHRLSTIASADLILVLKDGQIVERGTHAELLAAEGVFATMWADQVTSGDSTPPPAIGQLLPEPTTEPAPDVIAEEAVVTGYSAEPEDVVVLAENPETAVLFEEPAILESAAFNHEAITPVAFPTSDAAEPVAFPTSEADPDSATPNLPAAAEPVTFPVSDDASVAENVPATPAPAGVTFPANLTSPTSSSTPDPESEPKRKRISSQNFQRLARKLSISTRRQGSTSSIASIIPGLKRDKTEDDGTGSQRGDSGRNSPTTSVTTGDKLKKKDKRKSQS</sequence>
<evidence type="ECO:0000256" key="3">
    <source>
        <dbReference type="ARBA" id="ARBA00022741"/>
    </source>
</evidence>
<feature type="region of interest" description="Disordered" evidence="8">
    <location>
        <begin position="1055"/>
        <end position="1166"/>
    </location>
</feature>
<dbReference type="Gene3D" id="3.40.50.300">
    <property type="entry name" value="P-loop containing nucleotide triphosphate hydrolases"/>
    <property type="match status" value="1"/>
</dbReference>
<evidence type="ECO:0000256" key="6">
    <source>
        <dbReference type="ARBA" id="ARBA00023136"/>
    </source>
</evidence>
<dbReference type="PANTHER" id="PTHR24221">
    <property type="entry name" value="ATP-BINDING CASSETTE SUB-FAMILY B"/>
    <property type="match status" value="1"/>
</dbReference>
<feature type="transmembrane region" description="Helical" evidence="9">
    <location>
        <begin position="519"/>
        <end position="538"/>
    </location>
</feature>
<feature type="compositionally biased region" description="Low complexity" evidence="8">
    <location>
        <begin position="1073"/>
        <end position="1082"/>
    </location>
</feature>
<feature type="transmembrane region" description="Helical" evidence="9">
    <location>
        <begin position="213"/>
        <end position="234"/>
    </location>
</feature>
<comment type="subcellular location">
    <subcellularLocation>
        <location evidence="1">Membrane</location>
        <topology evidence="1">Multi-pass membrane protein</topology>
    </subcellularLocation>
</comment>
<evidence type="ECO:0000256" key="5">
    <source>
        <dbReference type="ARBA" id="ARBA00022989"/>
    </source>
</evidence>
<keyword evidence="4" id="KW-0067">ATP-binding</keyword>
<comment type="similarity">
    <text evidence="7">Belongs to the ABC transporter superfamily. ABCB family. Heavy Metal importer (TC 3.A.1.210) subfamily.</text>
</comment>
<dbReference type="InterPro" id="IPR011527">
    <property type="entry name" value="ABC1_TM_dom"/>
</dbReference>
<dbReference type="InterPro" id="IPR003439">
    <property type="entry name" value="ABC_transporter-like_ATP-bd"/>
</dbReference>
<feature type="domain" description="ABC transmembrane type-1" evidence="11">
    <location>
        <begin position="380"/>
        <end position="662"/>
    </location>
</feature>
<dbReference type="Pfam" id="PF00005">
    <property type="entry name" value="ABC_tran"/>
    <property type="match status" value="1"/>
</dbReference>
<dbReference type="Pfam" id="PF00664">
    <property type="entry name" value="ABC_membrane"/>
    <property type="match status" value="1"/>
</dbReference>
<protein>
    <submittedName>
        <fullName evidence="12">ABC transporter protein</fullName>
    </submittedName>
</protein>
<dbReference type="SMART" id="SM00382">
    <property type="entry name" value="AAA"/>
    <property type="match status" value="1"/>
</dbReference>
<dbReference type="InterPro" id="IPR017871">
    <property type="entry name" value="ABC_transporter-like_CS"/>
</dbReference>
<keyword evidence="5 9" id="KW-1133">Transmembrane helix</keyword>
<feature type="transmembrane region" description="Helical" evidence="9">
    <location>
        <begin position="602"/>
        <end position="623"/>
    </location>
</feature>
<evidence type="ECO:0000256" key="2">
    <source>
        <dbReference type="ARBA" id="ARBA00022692"/>
    </source>
</evidence>
<name>A0ABQ0M2U4_MYCCL</name>
<feature type="region of interest" description="Disordered" evidence="8">
    <location>
        <begin position="1020"/>
        <end position="1042"/>
    </location>
</feature>
<feature type="transmembrane region" description="Helical" evidence="9">
    <location>
        <begin position="376"/>
        <end position="402"/>
    </location>
</feature>
<feature type="transmembrane region" description="Helical" evidence="9">
    <location>
        <begin position="145"/>
        <end position="171"/>
    </location>
</feature>
<keyword evidence="13" id="KW-1185">Reference proteome</keyword>
<dbReference type="CDD" id="cd18583">
    <property type="entry name" value="ABC_6TM_HMT1"/>
    <property type="match status" value="1"/>
</dbReference>
<dbReference type="PROSITE" id="PS50929">
    <property type="entry name" value="ABC_TM1F"/>
    <property type="match status" value="1"/>
</dbReference>
<reference evidence="12" key="1">
    <citation type="submission" date="2014-09" db="EMBL/GenBank/DDBJ databases">
        <title>Genome sequence of the luminous mushroom Mycena chlorophos for searching fungal bioluminescence genes.</title>
        <authorList>
            <person name="Tanaka Y."/>
            <person name="Kasuga D."/>
            <person name="Oba Y."/>
            <person name="Hase S."/>
            <person name="Sato K."/>
            <person name="Oba Y."/>
            <person name="Sakakibara Y."/>
        </authorList>
    </citation>
    <scope>NUCLEOTIDE SEQUENCE</scope>
</reference>
<accession>A0ABQ0M2U4</accession>
<evidence type="ECO:0000256" key="1">
    <source>
        <dbReference type="ARBA" id="ARBA00004141"/>
    </source>
</evidence>
<gene>
    <name evidence="12" type="ORF">MCHLO_14190</name>
</gene>
<evidence type="ECO:0000313" key="13">
    <source>
        <dbReference type="Proteomes" id="UP000815677"/>
    </source>
</evidence>
<feature type="compositionally biased region" description="Polar residues" evidence="8">
    <location>
        <begin position="1105"/>
        <end position="1118"/>
    </location>
</feature>
<evidence type="ECO:0000256" key="4">
    <source>
        <dbReference type="ARBA" id="ARBA00022840"/>
    </source>
</evidence>
<dbReference type="SUPFAM" id="SSF90123">
    <property type="entry name" value="ABC transporter transmembrane region"/>
    <property type="match status" value="1"/>
</dbReference>
<dbReference type="Gene3D" id="1.20.1560.10">
    <property type="entry name" value="ABC transporter type 1, transmembrane domain"/>
    <property type="match status" value="1"/>
</dbReference>
<feature type="transmembrane region" description="Helical" evidence="9">
    <location>
        <begin position="492"/>
        <end position="513"/>
    </location>
</feature>
<evidence type="ECO:0000256" key="9">
    <source>
        <dbReference type="SAM" id="Phobius"/>
    </source>
</evidence>
<dbReference type="InterPro" id="IPR027417">
    <property type="entry name" value="P-loop_NTPase"/>
</dbReference>
<organism evidence="12 13">
    <name type="scientific">Mycena chlorophos</name>
    <name type="common">Agaric fungus</name>
    <name type="synonym">Agaricus chlorophos</name>
    <dbReference type="NCBI Taxonomy" id="658473"/>
    <lineage>
        <taxon>Eukaryota</taxon>
        <taxon>Fungi</taxon>
        <taxon>Dikarya</taxon>
        <taxon>Basidiomycota</taxon>
        <taxon>Agaricomycotina</taxon>
        <taxon>Agaricomycetes</taxon>
        <taxon>Agaricomycetidae</taxon>
        <taxon>Agaricales</taxon>
        <taxon>Marasmiineae</taxon>
        <taxon>Mycenaceae</taxon>
        <taxon>Mycena</taxon>
    </lineage>
</organism>